<dbReference type="PANTHER" id="PTHR30451">
    <property type="entry name" value="OUTER MEMBRANE USHER PROTEIN"/>
    <property type="match status" value="1"/>
</dbReference>
<dbReference type="Proteomes" id="UP000533080">
    <property type="component" value="Unassembled WGS sequence"/>
</dbReference>
<dbReference type="Gene3D" id="2.60.40.3110">
    <property type="match status" value="1"/>
</dbReference>
<name>A0A7Y4MUT0_MYXXA</name>
<dbReference type="GO" id="GO:0009297">
    <property type="term" value="P:pilus assembly"/>
    <property type="evidence" value="ECO:0007669"/>
    <property type="project" value="InterPro"/>
</dbReference>
<dbReference type="GO" id="GO:0015473">
    <property type="term" value="F:fimbrial usher porin activity"/>
    <property type="evidence" value="ECO:0007669"/>
    <property type="project" value="InterPro"/>
</dbReference>
<evidence type="ECO:0000256" key="1">
    <source>
        <dbReference type="SAM" id="SignalP"/>
    </source>
</evidence>
<dbReference type="AlphaFoldDB" id="A0A7Y4MUT0"/>
<keyword evidence="1" id="KW-0732">Signal</keyword>
<dbReference type="Pfam" id="PF00577">
    <property type="entry name" value="Usher"/>
    <property type="match status" value="2"/>
</dbReference>
<dbReference type="RefSeq" id="WP_171444796.1">
    <property type="nucleotide sequence ID" value="NZ_JABFNS010000157.1"/>
</dbReference>
<dbReference type="InterPro" id="IPR042186">
    <property type="entry name" value="FimD_plug_dom"/>
</dbReference>
<dbReference type="EMBL" id="JABFNT010000156">
    <property type="protein sequence ID" value="NOJ82977.1"/>
    <property type="molecule type" value="Genomic_DNA"/>
</dbReference>
<reference evidence="2 3" key="1">
    <citation type="submission" date="2020-05" db="EMBL/GenBank/DDBJ databases">
        <authorList>
            <person name="Whitworth D."/>
        </authorList>
    </citation>
    <scope>NUCLEOTIDE SEQUENCE [LARGE SCALE GENOMIC DNA]</scope>
    <source>
        <strain evidence="2 3">AM005</strain>
    </source>
</reference>
<evidence type="ECO:0000313" key="3">
    <source>
        <dbReference type="Proteomes" id="UP000533080"/>
    </source>
</evidence>
<dbReference type="GO" id="GO:0009279">
    <property type="term" value="C:cell outer membrane"/>
    <property type="evidence" value="ECO:0007669"/>
    <property type="project" value="TreeGrafter"/>
</dbReference>
<dbReference type="PANTHER" id="PTHR30451:SF5">
    <property type="entry name" value="SLR0019 PROTEIN"/>
    <property type="match status" value="1"/>
</dbReference>
<sequence>MAPSRLAAARVPSRTVLALSLSLGALPVAAQGPVADSPSAPPMPIVADFTLNGVPRGATFPMLRGSDVLLPAATLEALGVDLVALEGRQEVIEGKTYISARSLEPEGRCTLNERTVSLTCELPASVFGQTRINLGPQAPSDYSVRGSPSGFINYAAHARNTSLTFFGEAGASVGRGLLTTQARWRPGSVPLRGLTQLSLDFPKHMVRAIAGESTGFGGVLGGGAVVAGFHLMRTFELNPYFVRNPMQDYAGDVTTPSTLEVYVNNHLVKRTELPPGPFRLENLTVPRGEGNTRYVIRDAFGRASEVNASYYLSGQQLSPGVVDYRLSAGIERESVNLYNFAFGRPMLLGNFRMGLTSWLTPGVRLELSPDVVSTGAMQLIQLPFGELELSQAISRSERRTGLAAGIVYALQRRWVGGSVFGRGMNASYTHTSLKLDDDHPTLETGGSLFLALGENVSVGGQAMLSRYQRDGWTTWLGATTSARLTDWSTLSFSASRGNSERGGSAIEGMVYLNAIFDSRTTGTVGHTQALRGEGTTSVDIARSVPMEGGLGYQVQGRVGAVDQAMARADFDSNVGRVSAGAEWSEGRMAGMAEVAGGLVLIGGRVRPTRAVDQGYALVRVKGVKGVGVRLNNHEIGRTDSSGELVVTRLQAYNANRLSLAEHQVPLDVYIPSTEQVVATYQRGGVVLDFKTQTIRAYRGKVTIDSAEDTRWLSYGELRVEKDGEKWSSPIGWNGEFELVGLPEGRLPATVVYPKGRCATSLEVPSLEGKVIDLGTVRCVHDEAK</sequence>
<comment type="caution">
    <text evidence="2">The sequence shown here is derived from an EMBL/GenBank/DDBJ whole genome shotgun (WGS) entry which is preliminary data.</text>
</comment>
<organism evidence="2 3">
    <name type="scientific">Myxococcus xanthus</name>
    <dbReference type="NCBI Taxonomy" id="34"/>
    <lineage>
        <taxon>Bacteria</taxon>
        <taxon>Pseudomonadati</taxon>
        <taxon>Myxococcota</taxon>
        <taxon>Myxococcia</taxon>
        <taxon>Myxococcales</taxon>
        <taxon>Cystobacterineae</taxon>
        <taxon>Myxococcaceae</taxon>
        <taxon>Myxococcus</taxon>
    </lineage>
</organism>
<feature type="chain" id="PRO_5031401513" evidence="1">
    <location>
        <begin position="31"/>
        <end position="784"/>
    </location>
</feature>
<evidence type="ECO:0000313" key="2">
    <source>
        <dbReference type="EMBL" id="NOJ82977.1"/>
    </source>
</evidence>
<feature type="signal peptide" evidence="1">
    <location>
        <begin position="1"/>
        <end position="30"/>
    </location>
</feature>
<gene>
    <name evidence="2" type="ORF">HNV28_32455</name>
</gene>
<accession>A0A7Y4MUT0</accession>
<dbReference type="InterPro" id="IPR000015">
    <property type="entry name" value="Fimb_usher"/>
</dbReference>
<dbReference type="Gene3D" id="2.60.40.2610">
    <property type="entry name" value="Outer membrane usher protein FimD, plug domain"/>
    <property type="match status" value="1"/>
</dbReference>
<proteinExistence type="predicted"/>
<protein>
    <submittedName>
        <fullName evidence="2">Fimbrial biogenesis outer membrane usher protein</fullName>
    </submittedName>
</protein>